<name>A0A378PSL7_9GAMM</name>
<accession>A0A378PSL7</accession>
<gene>
    <name evidence="1" type="ORF">NCTC11227_01946</name>
</gene>
<evidence type="ECO:0000313" key="1">
    <source>
        <dbReference type="EMBL" id="STY87919.1"/>
    </source>
</evidence>
<dbReference type="EMBL" id="UGPW01000001">
    <property type="protein sequence ID" value="STY87919.1"/>
    <property type="molecule type" value="Genomic_DNA"/>
</dbReference>
<evidence type="ECO:0000313" key="2">
    <source>
        <dbReference type="Proteomes" id="UP000255102"/>
    </source>
</evidence>
<proteinExistence type="predicted"/>
<sequence>MGRLGVWVHNADCCDLSNLKTINTRHYADKVTQKSVAKEKNTVVNRKAVDISADVQAIRDGKATIINNQFHVNGRIYGHHDGTLYPISGTGFYTLNRAEYKVLGVYNQFGNSQKSKQILSNMGIDKTTQNKVLEIFQELNK</sequence>
<protein>
    <submittedName>
        <fullName evidence="1">Uncharacterized protein</fullName>
    </submittedName>
</protein>
<dbReference type="Proteomes" id="UP000255102">
    <property type="component" value="Unassembled WGS sequence"/>
</dbReference>
<reference evidence="1 2" key="1">
    <citation type="submission" date="2018-06" db="EMBL/GenBank/DDBJ databases">
        <authorList>
            <consortium name="Pathogen Informatics"/>
            <person name="Doyle S."/>
        </authorList>
    </citation>
    <scope>NUCLEOTIDE SEQUENCE [LARGE SCALE GENOMIC DNA]</scope>
    <source>
        <strain evidence="1 2">NCTC11227</strain>
    </source>
</reference>
<dbReference type="STRING" id="29433.MOVS_09350"/>
<dbReference type="AlphaFoldDB" id="A0A378PSL7"/>
<organism evidence="1 2">
    <name type="scientific">Moraxella ovis</name>
    <dbReference type="NCBI Taxonomy" id="29433"/>
    <lineage>
        <taxon>Bacteria</taxon>
        <taxon>Pseudomonadati</taxon>
        <taxon>Pseudomonadota</taxon>
        <taxon>Gammaproteobacteria</taxon>
        <taxon>Moraxellales</taxon>
        <taxon>Moraxellaceae</taxon>
        <taxon>Moraxella</taxon>
    </lineage>
</organism>